<dbReference type="OrthoDB" id="4142200at2759"/>
<feature type="transmembrane region" description="Helical" evidence="8">
    <location>
        <begin position="66"/>
        <end position="85"/>
    </location>
</feature>
<feature type="transmembrane region" description="Helical" evidence="8">
    <location>
        <begin position="370"/>
        <end position="387"/>
    </location>
</feature>
<dbReference type="AlphaFoldDB" id="A0A821MD50"/>
<proteinExistence type="predicted"/>
<dbReference type="Gene3D" id="1.20.1250.20">
    <property type="entry name" value="MFS general substrate transporter like domains"/>
    <property type="match status" value="1"/>
</dbReference>
<reference evidence="10" key="1">
    <citation type="submission" date="2021-02" db="EMBL/GenBank/DDBJ databases">
        <authorList>
            <person name="Steward A R."/>
        </authorList>
    </citation>
    <scope>NUCLEOTIDE SEQUENCE</scope>
</reference>
<evidence type="ECO:0000313" key="11">
    <source>
        <dbReference type="Proteomes" id="UP000663880"/>
    </source>
</evidence>
<feature type="transmembrane region" description="Helical" evidence="8">
    <location>
        <begin position="407"/>
        <end position="429"/>
    </location>
</feature>
<name>A0A821MD50_9NEOP</name>
<dbReference type="PANTHER" id="PTHR48021">
    <property type="match status" value="1"/>
</dbReference>
<organism evidence="10 11">
    <name type="scientific">Pieris macdunnoughi</name>
    <dbReference type="NCBI Taxonomy" id="345717"/>
    <lineage>
        <taxon>Eukaryota</taxon>
        <taxon>Metazoa</taxon>
        <taxon>Ecdysozoa</taxon>
        <taxon>Arthropoda</taxon>
        <taxon>Hexapoda</taxon>
        <taxon>Insecta</taxon>
        <taxon>Pterygota</taxon>
        <taxon>Neoptera</taxon>
        <taxon>Endopterygota</taxon>
        <taxon>Lepidoptera</taxon>
        <taxon>Glossata</taxon>
        <taxon>Ditrysia</taxon>
        <taxon>Papilionoidea</taxon>
        <taxon>Pieridae</taxon>
        <taxon>Pierinae</taxon>
        <taxon>Pieris</taxon>
    </lineage>
</organism>
<dbReference type="PROSITE" id="PS50850">
    <property type="entry name" value="MFS"/>
    <property type="match status" value="1"/>
</dbReference>
<feature type="transmembrane region" description="Helical" evidence="8">
    <location>
        <begin position="179"/>
        <end position="200"/>
    </location>
</feature>
<keyword evidence="2" id="KW-0813">Transport</keyword>
<comment type="subcellular location">
    <subcellularLocation>
        <location evidence="1">Cell membrane</location>
        <topology evidence="1">Multi-pass membrane protein</topology>
    </subcellularLocation>
</comment>
<keyword evidence="11" id="KW-1185">Reference proteome</keyword>
<keyword evidence="7 8" id="KW-0472">Membrane</keyword>
<dbReference type="InterPro" id="IPR036259">
    <property type="entry name" value="MFS_trans_sf"/>
</dbReference>
<feature type="transmembrane region" description="Helical" evidence="8">
    <location>
        <begin position="340"/>
        <end position="358"/>
    </location>
</feature>
<feature type="transmembrane region" description="Helical" evidence="8">
    <location>
        <begin position="21"/>
        <end position="39"/>
    </location>
</feature>
<evidence type="ECO:0000256" key="6">
    <source>
        <dbReference type="ARBA" id="ARBA00022989"/>
    </source>
</evidence>
<evidence type="ECO:0000256" key="8">
    <source>
        <dbReference type="SAM" id="Phobius"/>
    </source>
</evidence>
<feature type="transmembrane region" description="Helical" evidence="8">
    <location>
        <begin position="97"/>
        <end position="120"/>
    </location>
</feature>
<dbReference type="FunFam" id="1.20.1250.20:FF:000218">
    <property type="entry name" value="facilitated trehalose transporter Tret1"/>
    <property type="match status" value="1"/>
</dbReference>
<evidence type="ECO:0000256" key="4">
    <source>
        <dbReference type="ARBA" id="ARBA00022597"/>
    </source>
</evidence>
<keyword evidence="3" id="KW-1003">Cell membrane</keyword>
<comment type="caution">
    <text evidence="10">The sequence shown here is derived from an EMBL/GenBank/DDBJ whole genome shotgun (WGS) entry which is preliminary data.</text>
</comment>
<evidence type="ECO:0000256" key="7">
    <source>
        <dbReference type="ARBA" id="ARBA00023136"/>
    </source>
</evidence>
<dbReference type="GO" id="GO:0005886">
    <property type="term" value="C:plasma membrane"/>
    <property type="evidence" value="ECO:0007669"/>
    <property type="project" value="UniProtKB-SubCell"/>
</dbReference>
<gene>
    <name evidence="10" type="ORF">PMACD_LOCUS1513</name>
</gene>
<dbReference type="GO" id="GO:0022857">
    <property type="term" value="F:transmembrane transporter activity"/>
    <property type="evidence" value="ECO:0007669"/>
    <property type="project" value="InterPro"/>
</dbReference>
<feature type="transmembrane region" description="Helical" evidence="8">
    <location>
        <begin position="126"/>
        <end position="144"/>
    </location>
</feature>
<dbReference type="InterPro" id="IPR050549">
    <property type="entry name" value="MFS_Trehalose_Transporter"/>
</dbReference>
<dbReference type="InterPro" id="IPR005828">
    <property type="entry name" value="MFS_sugar_transport-like"/>
</dbReference>
<keyword evidence="4" id="KW-0762">Sugar transport</keyword>
<evidence type="ECO:0000259" key="9">
    <source>
        <dbReference type="PROSITE" id="PS50850"/>
    </source>
</evidence>
<evidence type="ECO:0000256" key="3">
    <source>
        <dbReference type="ARBA" id="ARBA00022475"/>
    </source>
</evidence>
<evidence type="ECO:0000256" key="2">
    <source>
        <dbReference type="ARBA" id="ARBA00022448"/>
    </source>
</evidence>
<dbReference type="Pfam" id="PF00083">
    <property type="entry name" value="Sugar_tr"/>
    <property type="match status" value="1"/>
</dbReference>
<keyword evidence="5 8" id="KW-0812">Transmembrane</keyword>
<evidence type="ECO:0000313" key="10">
    <source>
        <dbReference type="EMBL" id="CAF4765187.1"/>
    </source>
</evidence>
<dbReference type="InterPro" id="IPR020846">
    <property type="entry name" value="MFS_dom"/>
</dbReference>
<sequence>MTPETAAAPQLLSNLPPGTSHWQWIFGIIVSSSFILYGLEAGWMSPMSIIFTSENSPVGYPLSNSAISWLASIVAFVAAFSVPIFAHLTDDYGRKWVLLFATLPQMASVLLRIFFPNIIILSIARALSGISASGVFVIVTVYLREISQHDIIAALGSLPVLMQNTGVFLIYLIGAYLDYFTVLWIMLVFPVSMIILLWQIPESPEFLVKEGLMDKAHDTVAFLRGLKPNDERVKADVEFLKRLEDQFAHLPKTNFYLIFKDKVWRRAFVLIFVLFTCHAWNGSMVIVAYASTILRSAEHGHLSFIRPELQCLCFPVVMITASLCFVFIAEKMGRRHLQAVAYIVTVIAFTVLGISLLLEDIYQSIDSPQWLHVLCMTATVAMYSGGIRPLPSIIITEMFSFKVRAKVMGVLTTYGWLVVSTQLFSYGFIVDVIGLPLTFLLYAVVNLIGMIFSLLLPETKGRTPEDIRNIFMHHNSPKN</sequence>
<evidence type="ECO:0000256" key="1">
    <source>
        <dbReference type="ARBA" id="ARBA00004651"/>
    </source>
</evidence>
<dbReference type="SUPFAM" id="SSF103473">
    <property type="entry name" value="MFS general substrate transporter"/>
    <property type="match status" value="1"/>
</dbReference>
<evidence type="ECO:0000256" key="5">
    <source>
        <dbReference type="ARBA" id="ARBA00022692"/>
    </source>
</evidence>
<feature type="transmembrane region" description="Helical" evidence="8">
    <location>
        <begin position="309"/>
        <end position="328"/>
    </location>
</feature>
<dbReference type="Proteomes" id="UP000663880">
    <property type="component" value="Unassembled WGS sequence"/>
</dbReference>
<protein>
    <recommendedName>
        <fullName evidence="9">Major facilitator superfamily (MFS) profile domain-containing protein</fullName>
    </recommendedName>
</protein>
<dbReference type="PANTHER" id="PTHR48021:SF33">
    <property type="entry name" value="AT22075P-RELATED"/>
    <property type="match status" value="1"/>
</dbReference>
<feature type="domain" description="Major facilitator superfamily (MFS) profile" evidence="9">
    <location>
        <begin position="26"/>
        <end position="461"/>
    </location>
</feature>
<feature type="transmembrane region" description="Helical" evidence="8">
    <location>
        <begin position="435"/>
        <end position="456"/>
    </location>
</feature>
<accession>A0A821MD50</accession>
<keyword evidence="6 8" id="KW-1133">Transmembrane helix</keyword>
<feature type="transmembrane region" description="Helical" evidence="8">
    <location>
        <begin position="267"/>
        <end position="289"/>
    </location>
</feature>
<dbReference type="EMBL" id="CAJOBZ010000003">
    <property type="protein sequence ID" value="CAF4765187.1"/>
    <property type="molecule type" value="Genomic_DNA"/>
</dbReference>
<feature type="transmembrane region" description="Helical" evidence="8">
    <location>
        <begin position="151"/>
        <end position="173"/>
    </location>
</feature>